<organism evidence="1 2">
    <name type="scientific">Halostreptopolyspora alba</name>
    <dbReference type="NCBI Taxonomy" id="2487137"/>
    <lineage>
        <taxon>Bacteria</taxon>
        <taxon>Bacillati</taxon>
        <taxon>Actinomycetota</taxon>
        <taxon>Actinomycetes</taxon>
        <taxon>Streptosporangiales</taxon>
        <taxon>Nocardiopsidaceae</taxon>
        <taxon>Halostreptopolyspora</taxon>
    </lineage>
</organism>
<keyword evidence="2" id="KW-1185">Reference proteome</keyword>
<evidence type="ECO:0000313" key="1">
    <source>
        <dbReference type="EMBL" id="RNL86917.1"/>
    </source>
</evidence>
<dbReference type="RefSeq" id="WP_123199745.1">
    <property type="nucleotide sequence ID" value="NZ_RJMB01000002.1"/>
</dbReference>
<gene>
    <name evidence="1" type="ORF">EFW17_03365</name>
</gene>
<comment type="caution">
    <text evidence="1">The sequence shown here is derived from an EMBL/GenBank/DDBJ whole genome shotgun (WGS) entry which is preliminary data.</text>
</comment>
<reference evidence="1 2" key="1">
    <citation type="submission" date="2018-11" db="EMBL/GenBank/DDBJ databases">
        <title>The genome draft of YIM 96095.</title>
        <authorList>
            <person name="Tang S.-K."/>
            <person name="Chunyu W.-X."/>
            <person name="Feng Y.-Z."/>
        </authorList>
    </citation>
    <scope>NUCLEOTIDE SEQUENCE [LARGE SCALE GENOMIC DNA]</scope>
    <source>
        <strain evidence="1 2">YIM 96095</strain>
    </source>
</reference>
<dbReference type="Proteomes" id="UP000269198">
    <property type="component" value="Unassembled WGS sequence"/>
</dbReference>
<protein>
    <submittedName>
        <fullName evidence="1">Uncharacterized protein</fullName>
    </submittedName>
</protein>
<evidence type="ECO:0000313" key="2">
    <source>
        <dbReference type="Proteomes" id="UP000269198"/>
    </source>
</evidence>
<proteinExistence type="predicted"/>
<sequence length="127" mass="14541">MTRDFMDEVFPDHRPLSRAWRMARPSPSSAAMPEYPEGLRIPHSLLGQAIGRVGVYLSRYGALVTWNVDEFLTLLGADTPLGDLRPLLSERFEPQRRKKEENWQALFASLPPDLAENLRSRRAGHRD</sequence>
<name>A0A3N0EGL8_9ACTN</name>
<dbReference type="EMBL" id="RJMB01000002">
    <property type="protein sequence ID" value="RNL86917.1"/>
    <property type="molecule type" value="Genomic_DNA"/>
</dbReference>
<accession>A0A3N0EGL8</accession>
<dbReference type="OrthoDB" id="4001768at2"/>
<dbReference type="AlphaFoldDB" id="A0A3N0EGL8"/>